<name>V5Q7C9_9CAUD</name>
<evidence type="ECO:0000313" key="1">
    <source>
        <dbReference type="EMBL" id="AHB12042.1"/>
    </source>
</evidence>
<evidence type="ECO:0000313" key="2">
    <source>
        <dbReference type="Proteomes" id="UP000018621"/>
    </source>
</evidence>
<dbReference type="Proteomes" id="UP000018621">
    <property type="component" value="Segment"/>
</dbReference>
<dbReference type="EMBL" id="KF626665">
    <property type="protein sequence ID" value="AHB12042.1"/>
    <property type="molecule type" value="Genomic_DNA"/>
</dbReference>
<reference evidence="1 2" key="1">
    <citation type="journal article" date="2014" name="J. Bacteriol.">
        <title>Characterization of novel virulent broad-host-range phages of Xylella fastidiosa and Xanthomonas.</title>
        <authorList>
            <person name="Ahern S.J."/>
            <person name="Das M."/>
            <person name="Bhowmick T.S."/>
            <person name="Young R."/>
            <person name="Gonzalez C.F."/>
        </authorList>
    </citation>
    <scope>NUCLEOTIDE SEQUENCE [LARGE SCALE GENOMIC DNA]</scope>
</reference>
<sequence length="110" mass="11604">MSDMQTTDDLIAIIRQRAEAGLKKYGVSLDRKDLTAAQWLRHLLEELCDGAGYVLAAERKAVETETAIRAAIQLLVLGDAQGAADVLAACLPDGDADGEPVVLIRDAGGA</sequence>
<gene>
    <name evidence="1" type="ORF">Sano_22</name>
</gene>
<keyword evidence="2" id="KW-1185">Reference proteome</keyword>
<protein>
    <submittedName>
        <fullName evidence="1">Uncharacterized protein</fullName>
    </submittedName>
</protein>
<organism evidence="1 2">
    <name type="scientific">Xylella phage Sano</name>
    <dbReference type="NCBI Taxonomy" id="1415148"/>
    <lineage>
        <taxon>Viruses</taxon>
        <taxon>Duplodnaviria</taxon>
        <taxon>Heunggongvirae</taxon>
        <taxon>Uroviricota</taxon>
        <taxon>Caudoviricetes</taxon>
        <taxon>Casjensviridae</taxon>
        <taxon>Sanovirus</taxon>
        <taxon>Sanovirus sano</taxon>
        <taxon>Xylella virus Sano</taxon>
    </lineage>
</organism>
<accession>V5Q7C9</accession>
<proteinExistence type="predicted"/>
<dbReference type="OrthoDB" id="27296at10239"/>